<evidence type="ECO:0000313" key="2">
    <source>
        <dbReference type="EMBL" id="OYR30915.1"/>
    </source>
</evidence>
<proteinExistence type="predicted"/>
<protein>
    <submittedName>
        <fullName evidence="2">Uncharacterized protein</fullName>
    </submittedName>
</protein>
<feature type="compositionally biased region" description="Basic residues" evidence="1">
    <location>
        <begin position="10"/>
        <end position="20"/>
    </location>
</feature>
<gene>
    <name evidence="2" type="ORF">CEV34_0072</name>
</gene>
<feature type="region of interest" description="Disordered" evidence="1">
    <location>
        <begin position="1"/>
        <end position="45"/>
    </location>
</feature>
<evidence type="ECO:0000256" key="1">
    <source>
        <dbReference type="SAM" id="MobiDB-lite"/>
    </source>
</evidence>
<name>A0A256GUM8_9HYPH</name>
<keyword evidence="3" id="KW-1185">Reference proteome</keyword>
<dbReference type="Proteomes" id="UP000216188">
    <property type="component" value="Unassembled WGS sequence"/>
</dbReference>
<organism evidence="2 3">
    <name type="scientific">Brucella pseudogrignonensis</name>
    <dbReference type="NCBI Taxonomy" id="419475"/>
    <lineage>
        <taxon>Bacteria</taxon>
        <taxon>Pseudomonadati</taxon>
        <taxon>Pseudomonadota</taxon>
        <taxon>Alphaproteobacteria</taxon>
        <taxon>Hyphomicrobiales</taxon>
        <taxon>Brucellaceae</taxon>
        <taxon>Brucella/Ochrobactrum group</taxon>
        <taxon>Brucella</taxon>
    </lineage>
</organism>
<accession>A0A256GUM8</accession>
<comment type="caution">
    <text evidence="2">The sequence shown here is derived from an EMBL/GenBank/DDBJ whole genome shotgun (WGS) entry which is preliminary data.</text>
</comment>
<evidence type="ECO:0000313" key="3">
    <source>
        <dbReference type="Proteomes" id="UP000216188"/>
    </source>
</evidence>
<dbReference type="AlphaFoldDB" id="A0A256GUM8"/>
<reference evidence="2 3" key="1">
    <citation type="submission" date="2017-07" db="EMBL/GenBank/DDBJ databases">
        <title>Phylogenetic study on the rhizospheric bacterium Ochrobactrum sp. A44.</title>
        <authorList>
            <person name="Krzyzanowska D.M."/>
            <person name="Ossowicki A."/>
            <person name="Rajewska M."/>
            <person name="Maciag T."/>
            <person name="Kaczynski Z."/>
            <person name="Czerwicka M."/>
            <person name="Jafra S."/>
        </authorList>
    </citation>
    <scope>NUCLEOTIDE SEQUENCE [LARGE SCALE GENOMIC DNA]</scope>
    <source>
        <strain evidence="2 3">CCUG 30717</strain>
    </source>
</reference>
<dbReference type="EMBL" id="NNRM01000002">
    <property type="protein sequence ID" value="OYR30915.1"/>
    <property type="molecule type" value="Genomic_DNA"/>
</dbReference>
<sequence length="83" mass="8955">MGSSAASRWRLARGGRKAGGRRNPDETGSEMNITRNAPVDTTAGKRKAFHNLRVLFSHGRPTLPNGCKSNAMTDHLLSVQPLA</sequence>